<sequence length="201" mass="20035">MTSQLTGTDDGAGGVPRGSSVAASAGLGVLAAAIGYLVTYVLIVSEVHEAFGDEIADWKGVAWYFYNAHMVDVEASGAFGSLGGTSTVDLIAQSNAAGADLLYVIPPLVLLTVGAIAAVQWNVTDIGAAVVVGAPVTLGYAAVMALGALVAESSTEIEVFGVEATGSIAPAFVPAFVLGGVLYPLVFATAGAILAALFNAR</sequence>
<dbReference type="KEGG" id="nas:GCU68_07565"/>
<feature type="transmembrane region" description="Helical" evidence="1">
    <location>
        <begin position="21"/>
        <end position="43"/>
    </location>
</feature>
<keyword evidence="1" id="KW-1133">Transmembrane helix</keyword>
<name>A0A5P9P2N3_9EURY</name>
<keyword evidence="1" id="KW-0812">Transmembrane</keyword>
<keyword evidence="1" id="KW-0472">Membrane</keyword>
<dbReference type="Proteomes" id="UP000326170">
    <property type="component" value="Chromosome"/>
</dbReference>
<dbReference type="EMBL" id="CP045488">
    <property type="protein sequence ID" value="QFU82392.1"/>
    <property type="molecule type" value="Genomic_DNA"/>
</dbReference>
<feature type="domain" description="DUF7978" evidence="2">
    <location>
        <begin position="12"/>
        <end position="197"/>
    </location>
</feature>
<evidence type="ECO:0000313" key="3">
    <source>
        <dbReference type="EMBL" id="QFU82392.1"/>
    </source>
</evidence>
<gene>
    <name evidence="3" type="ORF">GCU68_07565</name>
</gene>
<dbReference type="GeneID" id="42300895"/>
<accession>A0A5P9P2N3</accession>
<dbReference type="InterPro" id="IPR058284">
    <property type="entry name" value="DUF7978"/>
</dbReference>
<evidence type="ECO:0000313" key="4">
    <source>
        <dbReference type="Proteomes" id="UP000326170"/>
    </source>
</evidence>
<feature type="transmembrane region" description="Helical" evidence="1">
    <location>
        <begin position="171"/>
        <end position="198"/>
    </location>
</feature>
<feature type="transmembrane region" description="Helical" evidence="1">
    <location>
        <begin position="126"/>
        <end position="151"/>
    </location>
</feature>
<dbReference type="AlphaFoldDB" id="A0A5P9P2N3"/>
<feature type="transmembrane region" description="Helical" evidence="1">
    <location>
        <begin position="101"/>
        <end position="119"/>
    </location>
</feature>
<evidence type="ECO:0000256" key="1">
    <source>
        <dbReference type="SAM" id="Phobius"/>
    </source>
</evidence>
<proteinExistence type="predicted"/>
<dbReference type="OrthoDB" id="270777at2157"/>
<protein>
    <recommendedName>
        <fullName evidence="2">DUF7978 domain-containing protein</fullName>
    </recommendedName>
</protein>
<reference evidence="3 4" key="1">
    <citation type="journal article" date="2007" name="Int. J. Syst. Evol. Microbiol.">
        <title>Natronorubrum sulfidifaciens sp. nov., an extremely haloalkaliphilic archaeon isolated from Aiding salt lake in Xin-Jiang, China.</title>
        <authorList>
            <person name="Cui H.L."/>
            <person name="Tohty D."/>
            <person name="Liu H.C."/>
            <person name="Liu S.J."/>
            <person name="Oren A."/>
            <person name="Zhou P.J."/>
        </authorList>
    </citation>
    <scope>NUCLEOTIDE SEQUENCE [LARGE SCALE GENOMIC DNA]</scope>
    <source>
        <strain evidence="3 4">7-3</strain>
    </source>
</reference>
<evidence type="ECO:0000259" key="2">
    <source>
        <dbReference type="Pfam" id="PF25933"/>
    </source>
</evidence>
<organism evidence="3 4">
    <name type="scientific">Natronorubrum aibiense</name>
    <dbReference type="NCBI Taxonomy" id="348826"/>
    <lineage>
        <taxon>Archaea</taxon>
        <taxon>Methanobacteriati</taxon>
        <taxon>Methanobacteriota</taxon>
        <taxon>Stenosarchaea group</taxon>
        <taxon>Halobacteria</taxon>
        <taxon>Halobacteriales</taxon>
        <taxon>Natrialbaceae</taxon>
        <taxon>Natronorubrum</taxon>
    </lineage>
</organism>
<dbReference type="RefSeq" id="WP_152940368.1">
    <property type="nucleotide sequence ID" value="NZ_CP045488.1"/>
</dbReference>
<keyword evidence="4" id="KW-1185">Reference proteome</keyword>
<dbReference type="Pfam" id="PF25933">
    <property type="entry name" value="DUF7978"/>
    <property type="match status" value="1"/>
</dbReference>